<name>A0A485CW93_RAOPL</name>
<evidence type="ECO:0000256" key="1">
    <source>
        <dbReference type="ARBA" id="ARBA00023267"/>
    </source>
</evidence>
<evidence type="ECO:0000313" key="4">
    <source>
        <dbReference type="Proteomes" id="UP000345637"/>
    </source>
</evidence>
<accession>A0A485CW93</accession>
<proteinExistence type="predicted"/>
<feature type="domain" description="Lipoyl-binding" evidence="2">
    <location>
        <begin position="74"/>
        <end position="151"/>
    </location>
</feature>
<dbReference type="EC" id="4.1.1.70" evidence="3"/>
<gene>
    <name evidence="3" type="primary">gcdC</name>
    <name evidence="3" type="ORF">NCTC12998_06591</name>
</gene>
<evidence type="ECO:0000259" key="2">
    <source>
        <dbReference type="PROSITE" id="PS50968"/>
    </source>
</evidence>
<dbReference type="SUPFAM" id="SSF51230">
    <property type="entry name" value="Single hybrid motif"/>
    <property type="match status" value="1"/>
</dbReference>
<keyword evidence="1" id="KW-0092">Biotin</keyword>
<dbReference type="InterPro" id="IPR050709">
    <property type="entry name" value="Biotin_Carboxyl_Carrier/Decarb"/>
</dbReference>
<protein>
    <submittedName>
        <fullName evidence="3">Glutaconyl-CoA decarboxylase subunit gamma</fullName>
        <ecNumber evidence="3">4.1.1.70</ecNumber>
    </submittedName>
</protein>
<dbReference type="CDD" id="cd06850">
    <property type="entry name" value="biotinyl_domain"/>
    <property type="match status" value="1"/>
</dbReference>
<evidence type="ECO:0000313" key="3">
    <source>
        <dbReference type="EMBL" id="VFS88797.1"/>
    </source>
</evidence>
<dbReference type="EMBL" id="CAADJE010000036">
    <property type="protein sequence ID" value="VFS88797.1"/>
    <property type="molecule type" value="Genomic_DNA"/>
</dbReference>
<dbReference type="Proteomes" id="UP000345637">
    <property type="component" value="Unassembled WGS sequence"/>
</dbReference>
<dbReference type="PANTHER" id="PTHR45266:SF3">
    <property type="entry name" value="OXALOACETATE DECARBOXYLASE ALPHA CHAIN"/>
    <property type="match status" value="1"/>
</dbReference>
<dbReference type="InterPro" id="IPR011053">
    <property type="entry name" value="Single_hybrid_motif"/>
</dbReference>
<dbReference type="PROSITE" id="PS50968">
    <property type="entry name" value="BIOTINYL_LIPOYL"/>
    <property type="match status" value="1"/>
</dbReference>
<dbReference type="InterPro" id="IPR000089">
    <property type="entry name" value="Biotin_lipoyl"/>
</dbReference>
<keyword evidence="3" id="KW-0456">Lyase</keyword>
<dbReference type="Gene3D" id="2.40.50.100">
    <property type="match status" value="1"/>
</dbReference>
<dbReference type="GO" id="GO:0016829">
    <property type="term" value="F:lyase activity"/>
    <property type="evidence" value="ECO:0007669"/>
    <property type="project" value="UniProtKB-KW"/>
</dbReference>
<dbReference type="AlphaFoldDB" id="A0A485CW93"/>
<dbReference type="Pfam" id="PF00364">
    <property type="entry name" value="Biotin_lipoyl"/>
    <property type="match status" value="1"/>
</dbReference>
<reference evidence="3 4" key="1">
    <citation type="submission" date="2019-03" db="EMBL/GenBank/DDBJ databases">
        <authorList>
            <consortium name="Pathogen Informatics"/>
        </authorList>
    </citation>
    <scope>NUCLEOTIDE SEQUENCE [LARGE SCALE GENOMIC DNA]</scope>
    <source>
        <strain evidence="3 4">NCTC12998</strain>
    </source>
</reference>
<dbReference type="PANTHER" id="PTHR45266">
    <property type="entry name" value="OXALOACETATE DECARBOXYLASE ALPHA CHAIN"/>
    <property type="match status" value="1"/>
</dbReference>
<sequence>MNWQQIRRDFPLGRYPLRIEHSTLRLAEYQQFLLREAVSIDAFRQHQQRAFNEERERWIASGQAHFDSQEVAADAGDEAPLQRGQQGVESPISGNLWQVQAAAGSHVRAGDVLVVLESMKMEIPLLAPCDGVVQQMNVQPGRRYAPGNVWR</sequence>
<organism evidence="3 4">
    <name type="scientific">Raoultella planticola</name>
    <name type="common">Klebsiella planticola</name>
    <dbReference type="NCBI Taxonomy" id="575"/>
    <lineage>
        <taxon>Bacteria</taxon>
        <taxon>Pseudomonadati</taxon>
        <taxon>Pseudomonadota</taxon>
        <taxon>Gammaproteobacteria</taxon>
        <taxon>Enterobacterales</taxon>
        <taxon>Enterobacteriaceae</taxon>
        <taxon>Klebsiella/Raoultella group</taxon>
        <taxon>Raoultella</taxon>
    </lineage>
</organism>